<evidence type="ECO:0000256" key="6">
    <source>
        <dbReference type="ARBA" id="ARBA00022801"/>
    </source>
</evidence>
<dbReference type="HAMAP" id="MF_00704">
    <property type="entry name" value="Aspartoacylase"/>
    <property type="match status" value="1"/>
</dbReference>
<dbReference type="PANTHER" id="PTHR15162">
    <property type="entry name" value="ASPARTOACYLASE"/>
    <property type="match status" value="1"/>
</dbReference>
<evidence type="ECO:0000256" key="4">
    <source>
        <dbReference type="ARBA" id="ARBA00022490"/>
    </source>
</evidence>
<feature type="domain" description="Succinylglutamate desuccinylase/Aspartoacylase catalytic" evidence="16">
    <location>
        <begin position="20"/>
        <end position="213"/>
    </location>
</feature>
<feature type="binding site" evidence="14">
    <location>
        <position position="29"/>
    </location>
    <ligand>
        <name>Zn(2+)</name>
        <dbReference type="ChEBI" id="CHEBI:29105"/>
    </ligand>
</feature>
<dbReference type="GO" id="GO:0016324">
    <property type="term" value="C:apical plasma membrane"/>
    <property type="evidence" value="ECO:0007669"/>
    <property type="project" value="UniProtKB-SubCell"/>
</dbReference>
<keyword evidence="5 14" id="KW-0479">Metal-binding</keyword>
<evidence type="ECO:0000256" key="3">
    <source>
        <dbReference type="ARBA" id="ARBA00022475"/>
    </source>
</evidence>
<feature type="domain" description="AstE/AspA barrel-sandwich hybrid" evidence="15">
    <location>
        <begin position="226"/>
        <end position="306"/>
    </location>
</feature>
<evidence type="ECO:0000256" key="2">
    <source>
        <dbReference type="ARBA" id="ARBA00006173"/>
    </source>
</evidence>
<evidence type="ECO:0000256" key="8">
    <source>
        <dbReference type="ARBA" id="ARBA00023136"/>
    </source>
</evidence>
<dbReference type="AlphaFoldDB" id="A0A8C4SBM9"/>
<dbReference type="Pfam" id="PF04952">
    <property type="entry name" value="AstE_AspA_hybrid"/>
    <property type="match status" value="1"/>
</dbReference>
<dbReference type="GeneID" id="114659638"/>
<keyword evidence="18" id="KW-1185">Reference proteome</keyword>
<evidence type="ECO:0000256" key="9">
    <source>
        <dbReference type="ARBA" id="ARBA00034807"/>
    </source>
</evidence>
<keyword evidence="4" id="KW-0963">Cytoplasm</keyword>
<evidence type="ECO:0000256" key="11">
    <source>
        <dbReference type="ARBA" id="ARBA00048435"/>
    </source>
</evidence>
<feature type="active site" description="Proton donor/acceptor" evidence="13">
    <location>
        <position position="185"/>
    </location>
</feature>
<comment type="catalytic activity">
    <reaction evidence="12">
        <text>an N-acyl-aromatic L-alpha-amino acid + H2O = an aromatic L-alpha-amino acid + a carboxylate</text>
        <dbReference type="Rhea" id="RHEA:54184"/>
        <dbReference type="ChEBI" id="CHEBI:15377"/>
        <dbReference type="ChEBI" id="CHEBI:29067"/>
        <dbReference type="ChEBI" id="CHEBI:84824"/>
        <dbReference type="ChEBI" id="CHEBI:138093"/>
        <dbReference type="EC" id="3.5.1.114"/>
    </reaction>
</comment>
<comment type="cofactor">
    <cofactor evidence="14">
        <name>Zn(2+)</name>
        <dbReference type="ChEBI" id="CHEBI:29105"/>
    </cofactor>
    <text evidence="14">Binds 1 zinc ion per subunit.</text>
</comment>
<dbReference type="GeneTree" id="ENSGT00390000001189"/>
<dbReference type="GO" id="GO:0046872">
    <property type="term" value="F:metal ion binding"/>
    <property type="evidence" value="ECO:0007669"/>
    <property type="project" value="UniProtKB-KW"/>
</dbReference>
<evidence type="ECO:0000313" key="18">
    <source>
        <dbReference type="Proteomes" id="UP000694620"/>
    </source>
</evidence>
<reference evidence="17" key="1">
    <citation type="submission" date="2021-06" db="EMBL/GenBank/DDBJ databases">
        <authorList>
            <consortium name="Wellcome Sanger Institute Data Sharing"/>
        </authorList>
    </citation>
    <scope>NUCLEOTIDE SEQUENCE [LARGE SCALE GENOMIC DNA]</scope>
</reference>
<reference evidence="17" key="3">
    <citation type="submission" date="2025-09" db="UniProtKB">
        <authorList>
            <consortium name="Ensembl"/>
        </authorList>
    </citation>
    <scope>IDENTIFICATION</scope>
</reference>
<evidence type="ECO:0000256" key="10">
    <source>
        <dbReference type="ARBA" id="ARBA00037831"/>
    </source>
</evidence>
<comment type="subcellular location">
    <subcellularLocation>
        <location evidence="10">Apical cell membrane</location>
        <topology evidence="10">Peripheral membrane protein</topology>
    </subcellularLocation>
    <subcellularLocation>
        <location evidence="1">Cytoplasm</location>
    </subcellularLocation>
</comment>
<comment type="catalytic activity">
    <reaction evidence="11">
        <text>an N-acetyl-L-cysteine-S-conjugate + H2O = an S-substituted L-cysteine + acetate</text>
        <dbReference type="Rhea" id="RHEA:36855"/>
        <dbReference type="ChEBI" id="CHEBI:15377"/>
        <dbReference type="ChEBI" id="CHEBI:30089"/>
        <dbReference type="ChEBI" id="CHEBI:58717"/>
        <dbReference type="ChEBI" id="CHEBI:58718"/>
        <dbReference type="EC" id="3.5.1.114"/>
    </reaction>
</comment>
<evidence type="ECO:0000256" key="13">
    <source>
        <dbReference type="PIRSR" id="PIRSR018001-1"/>
    </source>
</evidence>
<evidence type="ECO:0000256" key="5">
    <source>
        <dbReference type="ARBA" id="ARBA00022723"/>
    </source>
</evidence>
<evidence type="ECO:0000256" key="1">
    <source>
        <dbReference type="ARBA" id="ARBA00004496"/>
    </source>
</evidence>
<evidence type="ECO:0000313" key="17">
    <source>
        <dbReference type="Ensembl" id="ENSECRP00000013966.1"/>
    </source>
</evidence>
<gene>
    <name evidence="17" type="primary">LOC114659638</name>
</gene>
<dbReference type="InterPro" id="IPR007036">
    <property type="entry name" value="Aste_AspA_hybrid_dom"/>
</dbReference>
<dbReference type="Pfam" id="PF24827">
    <property type="entry name" value="AstE_AspA_cat"/>
    <property type="match status" value="1"/>
</dbReference>
<dbReference type="EC" id="3.5.1.114" evidence="9"/>
<sequence length="320" mass="35936">MGDKLTKQQEEHMASFAPLSRVIVTGGTHGDELAGVYLVQKGLVKQPEFLQRETFTAQAIVANPEASRKSCRFVDTDLNRCFTFESLSSSTANSSSYEIRRAKELNHLLGPKGSNEAVDFICDLHTTTANMGTCIIVDSEKDYLSCQAAHYLKEVSTHPCQIMLIKSGTPTFSMMSLAKHYLTLEIGPAPHGVIRADIYNTMKMLVGHLLDFIDRFNKGQEFPAFNMDCFQIERKFDYPRDEDGQLTACIHPKLQDSDFKPLFQGDPIFQSFVSEESICYEAQDPICPIFINEASYYSKGIAFWGTKIQTFEITSIKVSI</sequence>
<feature type="binding site" evidence="14">
    <location>
        <position position="125"/>
    </location>
    <ligand>
        <name>Zn(2+)</name>
        <dbReference type="ChEBI" id="CHEBI:29105"/>
    </ligand>
</feature>
<dbReference type="PIRSF" id="PIRSF018001">
    <property type="entry name" value="Aspartoacylase"/>
    <property type="match status" value="1"/>
</dbReference>
<dbReference type="PANTHER" id="PTHR15162:SF5">
    <property type="entry name" value="N-ACYL-AROMATIC-L-AMINO ACID AMIDOHYDROLASE (CARBOXYLATE-FORMING)"/>
    <property type="match status" value="1"/>
</dbReference>
<dbReference type="CDD" id="cd06909">
    <property type="entry name" value="M14_ASPA"/>
    <property type="match status" value="1"/>
</dbReference>
<dbReference type="GO" id="GO:0005829">
    <property type="term" value="C:cytosol"/>
    <property type="evidence" value="ECO:0007669"/>
    <property type="project" value="TreeGrafter"/>
</dbReference>
<dbReference type="Gene3D" id="2.20.25.160">
    <property type="match status" value="1"/>
</dbReference>
<dbReference type="InterPro" id="IPR016708">
    <property type="entry name" value="Aspartoacylase"/>
</dbReference>
<proteinExistence type="inferred from homology"/>
<feature type="binding site" evidence="14">
    <location>
        <position position="32"/>
    </location>
    <ligand>
        <name>Zn(2+)</name>
        <dbReference type="ChEBI" id="CHEBI:29105"/>
    </ligand>
</feature>
<dbReference type="Gene3D" id="3.40.630.10">
    <property type="entry name" value="Zn peptidases"/>
    <property type="match status" value="1"/>
</dbReference>
<evidence type="ECO:0000259" key="16">
    <source>
        <dbReference type="Pfam" id="PF24827"/>
    </source>
</evidence>
<dbReference type="OrthoDB" id="8300214at2759"/>
<evidence type="ECO:0000256" key="12">
    <source>
        <dbReference type="ARBA" id="ARBA00049326"/>
    </source>
</evidence>
<evidence type="ECO:0000256" key="14">
    <source>
        <dbReference type="PIRSR" id="PIRSR018001-3"/>
    </source>
</evidence>
<dbReference type="FunFam" id="3.40.630.10:FF:000025">
    <property type="entry name" value="aspartoacylase"/>
    <property type="match status" value="1"/>
</dbReference>
<organism evidence="17 18">
    <name type="scientific">Erpetoichthys calabaricus</name>
    <name type="common">Rope fish</name>
    <name type="synonym">Calamoichthys calabaricus</name>
    <dbReference type="NCBI Taxonomy" id="27687"/>
    <lineage>
        <taxon>Eukaryota</taxon>
        <taxon>Metazoa</taxon>
        <taxon>Chordata</taxon>
        <taxon>Craniata</taxon>
        <taxon>Vertebrata</taxon>
        <taxon>Euteleostomi</taxon>
        <taxon>Actinopterygii</taxon>
        <taxon>Polypteriformes</taxon>
        <taxon>Polypteridae</taxon>
        <taxon>Erpetoichthys</taxon>
    </lineage>
</organism>
<dbReference type="RefSeq" id="XP_028668058.1">
    <property type="nucleotide sequence ID" value="XM_028812225.2"/>
</dbReference>
<dbReference type="NCBIfam" id="NF002601">
    <property type="entry name" value="PRK02259.1"/>
    <property type="match status" value="1"/>
</dbReference>
<dbReference type="Ensembl" id="ENSECRT00000014208.1">
    <property type="protein sequence ID" value="ENSECRP00000013966.1"/>
    <property type="gene ID" value="ENSECRG00000009313.1"/>
</dbReference>
<evidence type="ECO:0000256" key="7">
    <source>
        <dbReference type="ARBA" id="ARBA00022833"/>
    </source>
</evidence>
<dbReference type="Proteomes" id="UP000694620">
    <property type="component" value="Chromosome 10"/>
</dbReference>
<keyword evidence="6" id="KW-0378">Hydrolase</keyword>
<dbReference type="SUPFAM" id="SSF53187">
    <property type="entry name" value="Zn-dependent exopeptidases"/>
    <property type="match status" value="1"/>
</dbReference>
<reference evidence="17" key="2">
    <citation type="submission" date="2025-08" db="UniProtKB">
        <authorList>
            <consortium name="Ensembl"/>
        </authorList>
    </citation>
    <scope>IDENTIFICATION</scope>
</reference>
<comment type="similarity">
    <text evidence="2">Belongs to the AspA/AstE family. Aspartoacylase subfamily.</text>
</comment>
<keyword evidence="8" id="KW-0472">Membrane</keyword>
<keyword evidence="7 14" id="KW-0862">Zinc</keyword>
<dbReference type="GO" id="GO:0016788">
    <property type="term" value="F:hydrolase activity, acting on ester bonds"/>
    <property type="evidence" value="ECO:0007669"/>
    <property type="project" value="InterPro"/>
</dbReference>
<dbReference type="InterPro" id="IPR050178">
    <property type="entry name" value="AspA/AstE_fam"/>
</dbReference>
<keyword evidence="3" id="KW-1003">Cell membrane</keyword>
<evidence type="ECO:0000259" key="15">
    <source>
        <dbReference type="Pfam" id="PF04952"/>
    </source>
</evidence>
<name>A0A8C4SBM9_ERPCA</name>
<dbReference type="InterPro" id="IPR055438">
    <property type="entry name" value="AstE_AspA_cat"/>
</dbReference>
<accession>A0A8C4SBM9</accession>
<protein>
    <recommendedName>
        <fullName evidence="9">N-acyl-aromatic-L-amino acid amidohydrolase</fullName>
        <ecNumber evidence="9">3.5.1.114</ecNumber>
    </recommendedName>
</protein>
<dbReference type="GO" id="GO:0004046">
    <property type="term" value="F:aminoacylase activity"/>
    <property type="evidence" value="ECO:0007669"/>
    <property type="project" value="TreeGrafter"/>
</dbReference>